<dbReference type="InterPro" id="IPR020449">
    <property type="entry name" value="Tscrpt_reg_AraC-type_HTH"/>
</dbReference>
<evidence type="ECO:0000259" key="4">
    <source>
        <dbReference type="PROSITE" id="PS01124"/>
    </source>
</evidence>
<dbReference type="PRINTS" id="PR00032">
    <property type="entry name" value="HTHARAC"/>
</dbReference>
<dbReference type="Gene3D" id="1.10.10.60">
    <property type="entry name" value="Homeodomain-like"/>
    <property type="match status" value="2"/>
</dbReference>
<keyword evidence="2" id="KW-0238">DNA-binding</keyword>
<evidence type="ECO:0000313" key="5">
    <source>
        <dbReference type="EMBL" id="MFD2590227.1"/>
    </source>
</evidence>
<dbReference type="InterPro" id="IPR018062">
    <property type="entry name" value="HTH_AraC-typ_CS"/>
</dbReference>
<dbReference type="EMBL" id="JBHULX010000003">
    <property type="protein sequence ID" value="MFD2590227.1"/>
    <property type="molecule type" value="Genomic_DNA"/>
</dbReference>
<name>A0ABW5N3L7_9FLAO</name>
<dbReference type="SMART" id="SM00342">
    <property type="entry name" value="HTH_ARAC"/>
    <property type="match status" value="1"/>
</dbReference>
<gene>
    <name evidence="5" type="ORF">ACFSTE_05245</name>
</gene>
<organism evidence="5 6">
    <name type="scientific">Aquimarina hainanensis</name>
    <dbReference type="NCBI Taxonomy" id="1578017"/>
    <lineage>
        <taxon>Bacteria</taxon>
        <taxon>Pseudomonadati</taxon>
        <taxon>Bacteroidota</taxon>
        <taxon>Flavobacteriia</taxon>
        <taxon>Flavobacteriales</taxon>
        <taxon>Flavobacteriaceae</taxon>
        <taxon>Aquimarina</taxon>
    </lineage>
</organism>
<accession>A0ABW5N3L7</accession>
<comment type="caution">
    <text evidence="5">The sequence shown here is derived from an EMBL/GenBank/DDBJ whole genome shotgun (WGS) entry which is preliminary data.</text>
</comment>
<dbReference type="Pfam" id="PF12833">
    <property type="entry name" value="HTH_18"/>
    <property type="match status" value="1"/>
</dbReference>
<keyword evidence="3" id="KW-0804">Transcription</keyword>
<dbReference type="InterPro" id="IPR037923">
    <property type="entry name" value="HTH-like"/>
</dbReference>
<dbReference type="InterPro" id="IPR003313">
    <property type="entry name" value="AraC-bd"/>
</dbReference>
<dbReference type="Proteomes" id="UP001597459">
    <property type="component" value="Unassembled WGS sequence"/>
</dbReference>
<evidence type="ECO:0000256" key="3">
    <source>
        <dbReference type="ARBA" id="ARBA00023163"/>
    </source>
</evidence>
<keyword evidence="6" id="KW-1185">Reference proteome</keyword>
<evidence type="ECO:0000256" key="2">
    <source>
        <dbReference type="ARBA" id="ARBA00023125"/>
    </source>
</evidence>
<dbReference type="SUPFAM" id="SSF51215">
    <property type="entry name" value="Regulatory protein AraC"/>
    <property type="match status" value="1"/>
</dbReference>
<reference evidence="6" key="1">
    <citation type="journal article" date="2019" name="Int. J. Syst. Evol. Microbiol.">
        <title>The Global Catalogue of Microorganisms (GCM) 10K type strain sequencing project: providing services to taxonomists for standard genome sequencing and annotation.</title>
        <authorList>
            <consortium name="The Broad Institute Genomics Platform"/>
            <consortium name="The Broad Institute Genome Sequencing Center for Infectious Disease"/>
            <person name="Wu L."/>
            <person name="Ma J."/>
        </authorList>
    </citation>
    <scope>NUCLEOTIDE SEQUENCE [LARGE SCALE GENOMIC DNA]</scope>
    <source>
        <strain evidence="6">KCTC 42423</strain>
    </source>
</reference>
<feature type="domain" description="HTH araC/xylS-type" evidence="4">
    <location>
        <begin position="184"/>
        <end position="282"/>
    </location>
</feature>
<dbReference type="PROSITE" id="PS00041">
    <property type="entry name" value="HTH_ARAC_FAMILY_1"/>
    <property type="match status" value="1"/>
</dbReference>
<evidence type="ECO:0000313" key="6">
    <source>
        <dbReference type="Proteomes" id="UP001597459"/>
    </source>
</evidence>
<dbReference type="SUPFAM" id="SSF46689">
    <property type="entry name" value="Homeodomain-like"/>
    <property type="match status" value="1"/>
</dbReference>
<dbReference type="Pfam" id="PF02311">
    <property type="entry name" value="AraC_binding"/>
    <property type="match status" value="1"/>
</dbReference>
<dbReference type="InterPro" id="IPR018060">
    <property type="entry name" value="HTH_AraC"/>
</dbReference>
<dbReference type="PANTHER" id="PTHR43280:SF32">
    <property type="entry name" value="TRANSCRIPTIONAL REGULATORY PROTEIN"/>
    <property type="match status" value="1"/>
</dbReference>
<protein>
    <submittedName>
        <fullName evidence="5">Helix-turn-helix domain-containing protein</fullName>
    </submittedName>
</protein>
<proteinExistence type="predicted"/>
<dbReference type="PANTHER" id="PTHR43280">
    <property type="entry name" value="ARAC-FAMILY TRANSCRIPTIONAL REGULATOR"/>
    <property type="match status" value="1"/>
</dbReference>
<keyword evidence="1" id="KW-0805">Transcription regulation</keyword>
<sequence length="284" mass="33305">MKKYDLHKDDFTKLHFELKALAPYFQRNKEKASKPHRHSFFQILWFKNSGNHYIDYEVVKHPANTLFLINRNQVHYFCPDSNNEGYLFHFNDSFISNLSLELLSRFTISIFNEIGDPHIFLGETDTKIIESISCDLLQELEEEKANYQQIAIHQFISLLYHIERIKKNSLSFNVDTNSDFSKVVKFKQLIIENVDQNLGIQDYSDRLGISSKHLTKLTKQYTSLTPANLIKELKILEAKRMLSSQNISIKEVAYSLGFDQPTYFTKFFKKEVSVTPKQFQKGLL</sequence>
<dbReference type="PROSITE" id="PS01124">
    <property type="entry name" value="HTH_ARAC_FAMILY_2"/>
    <property type="match status" value="1"/>
</dbReference>
<dbReference type="RefSeq" id="WP_176029723.1">
    <property type="nucleotide sequence ID" value="NZ_JBHSJV010000001.1"/>
</dbReference>
<evidence type="ECO:0000256" key="1">
    <source>
        <dbReference type="ARBA" id="ARBA00023015"/>
    </source>
</evidence>
<dbReference type="InterPro" id="IPR009057">
    <property type="entry name" value="Homeodomain-like_sf"/>
</dbReference>